<sequence length="234" mass="26743">MPRSRSKQPSELETIPEDLKARCQLFGEINFTDFCRSKRLLHDNKVEDQCYEEAQLYYNIIRRPFRERADIRFKEELVGTLEDLQRTTILVPSYEYLALRRLGKLDHLARESELQACHGILSRGDIKLYDTAMEKFMRIDLSESAGIDIGYMVSESFVDGHSLLDEPSETCSNAVETTSSGELTPGTTERESTQLQGLDLISTSFLKRSIWSAYAFKNSEDNPFVASSEAQRSC</sequence>
<accession>A0A8H3TUS9</accession>
<protein>
    <submittedName>
        <fullName evidence="2">Uncharacterized protein</fullName>
    </submittedName>
</protein>
<gene>
    <name evidence="2" type="ORF">NliqN6_4022</name>
</gene>
<dbReference type="EMBL" id="BLZA01000023">
    <property type="protein sequence ID" value="GHJ87620.1"/>
    <property type="molecule type" value="Genomic_DNA"/>
</dbReference>
<evidence type="ECO:0000313" key="2">
    <source>
        <dbReference type="EMBL" id="GHJ87620.1"/>
    </source>
</evidence>
<dbReference type="Proteomes" id="UP000620104">
    <property type="component" value="Unassembled WGS sequence"/>
</dbReference>
<evidence type="ECO:0000313" key="3">
    <source>
        <dbReference type="Proteomes" id="UP000620104"/>
    </source>
</evidence>
<feature type="region of interest" description="Disordered" evidence="1">
    <location>
        <begin position="173"/>
        <end position="193"/>
    </location>
</feature>
<reference evidence="2" key="1">
    <citation type="submission" date="2020-07" db="EMBL/GenBank/DDBJ databases">
        <title>Draft Genome Sequence of a Deep-Sea Yeast, Naganishia (Cryptococcus) liquefaciens strain N6.</title>
        <authorList>
            <person name="Han Y.W."/>
            <person name="Kajitani R."/>
            <person name="Morimoto H."/>
            <person name="Parhat M."/>
            <person name="Tsubouchi H."/>
            <person name="Bakenova O."/>
            <person name="Ogata M."/>
            <person name="Argunhan B."/>
            <person name="Aoki R."/>
            <person name="Kajiwara S."/>
            <person name="Itoh T."/>
            <person name="Iwasaki H."/>
        </authorList>
    </citation>
    <scope>NUCLEOTIDE SEQUENCE</scope>
    <source>
        <strain evidence="2">N6</strain>
    </source>
</reference>
<evidence type="ECO:0000256" key="1">
    <source>
        <dbReference type="SAM" id="MobiDB-lite"/>
    </source>
</evidence>
<proteinExistence type="predicted"/>
<organism evidence="2 3">
    <name type="scientific">Naganishia liquefaciens</name>
    <dbReference type="NCBI Taxonomy" id="104408"/>
    <lineage>
        <taxon>Eukaryota</taxon>
        <taxon>Fungi</taxon>
        <taxon>Dikarya</taxon>
        <taxon>Basidiomycota</taxon>
        <taxon>Agaricomycotina</taxon>
        <taxon>Tremellomycetes</taxon>
        <taxon>Filobasidiales</taxon>
        <taxon>Filobasidiaceae</taxon>
        <taxon>Naganishia</taxon>
    </lineage>
</organism>
<comment type="caution">
    <text evidence="2">The sequence shown here is derived from an EMBL/GenBank/DDBJ whole genome shotgun (WGS) entry which is preliminary data.</text>
</comment>
<dbReference type="AlphaFoldDB" id="A0A8H3TUS9"/>
<keyword evidence="3" id="KW-1185">Reference proteome</keyword>
<name>A0A8H3TUS9_9TREE</name>